<evidence type="ECO:0000313" key="4">
    <source>
        <dbReference type="Proteomes" id="UP001218218"/>
    </source>
</evidence>
<proteinExistence type="predicted"/>
<feature type="chain" id="PRO_5042133308" description="Secreted protein" evidence="2">
    <location>
        <begin position="30"/>
        <end position="84"/>
    </location>
</feature>
<comment type="caution">
    <text evidence="3">The sequence shown here is derived from an EMBL/GenBank/DDBJ whole genome shotgun (WGS) entry which is preliminary data.</text>
</comment>
<feature type="region of interest" description="Disordered" evidence="1">
    <location>
        <begin position="44"/>
        <end position="84"/>
    </location>
</feature>
<dbReference type="EMBL" id="JARIHO010000062">
    <property type="protein sequence ID" value="KAJ7315420.1"/>
    <property type="molecule type" value="Genomic_DNA"/>
</dbReference>
<evidence type="ECO:0000256" key="2">
    <source>
        <dbReference type="SAM" id="SignalP"/>
    </source>
</evidence>
<gene>
    <name evidence="3" type="ORF">DFH08DRAFT_1086929</name>
</gene>
<protein>
    <recommendedName>
        <fullName evidence="5">Secreted protein</fullName>
    </recommendedName>
</protein>
<dbReference type="AlphaFoldDB" id="A0AAD7EEH6"/>
<evidence type="ECO:0008006" key="5">
    <source>
        <dbReference type="Google" id="ProtNLM"/>
    </source>
</evidence>
<organism evidence="3 4">
    <name type="scientific">Mycena albidolilacea</name>
    <dbReference type="NCBI Taxonomy" id="1033008"/>
    <lineage>
        <taxon>Eukaryota</taxon>
        <taxon>Fungi</taxon>
        <taxon>Dikarya</taxon>
        <taxon>Basidiomycota</taxon>
        <taxon>Agaricomycotina</taxon>
        <taxon>Agaricomycetes</taxon>
        <taxon>Agaricomycetidae</taxon>
        <taxon>Agaricales</taxon>
        <taxon>Marasmiineae</taxon>
        <taxon>Mycenaceae</taxon>
        <taxon>Mycena</taxon>
    </lineage>
</organism>
<feature type="signal peptide" evidence="2">
    <location>
        <begin position="1"/>
        <end position="29"/>
    </location>
</feature>
<keyword evidence="2" id="KW-0732">Signal</keyword>
<dbReference type="Proteomes" id="UP001218218">
    <property type="component" value="Unassembled WGS sequence"/>
</dbReference>
<accession>A0AAD7EEH6</accession>
<sequence length="84" mass="9223">MTFAKFLSDCCSICLSCCACFTICGHTAALKLFCPCIEHEGIDEDEEEDDDDVPIHERDQASGEYATTLPPYAPQMSLNMPAGR</sequence>
<reference evidence="3" key="1">
    <citation type="submission" date="2023-03" db="EMBL/GenBank/DDBJ databases">
        <title>Massive genome expansion in bonnet fungi (Mycena s.s.) driven by repeated elements and novel gene families across ecological guilds.</title>
        <authorList>
            <consortium name="Lawrence Berkeley National Laboratory"/>
            <person name="Harder C.B."/>
            <person name="Miyauchi S."/>
            <person name="Viragh M."/>
            <person name="Kuo A."/>
            <person name="Thoen E."/>
            <person name="Andreopoulos B."/>
            <person name="Lu D."/>
            <person name="Skrede I."/>
            <person name="Drula E."/>
            <person name="Henrissat B."/>
            <person name="Morin E."/>
            <person name="Kohler A."/>
            <person name="Barry K."/>
            <person name="LaButti K."/>
            <person name="Morin E."/>
            <person name="Salamov A."/>
            <person name="Lipzen A."/>
            <person name="Mereny Z."/>
            <person name="Hegedus B."/>
            <person name="Baldrian P."/>
            <person name="Stursova M."/>
            <person name="Weitz H."/>
            <person name="Taylor A."/>
            <person name="Grigoriev I.V."/>
            <person name="Nagy L.G."/>
            <person name="Martin F."/>
            <person name="Kauserud H."/>
        </authorList>
    </citation>
    <scope>NUCLEOTIDE SEQUENCE</scope>
    <source>
        <strain evidence="3">CBHHK002</strain>
    </source>
</reference>
<name>A0AAD7EEH6_9AGAR</name>
<keyword evidence="4" id="KW-1185">Reference proteome</keyword>
<evidence type="ECO:0000256" key="1">
    <source>
        <dbReference type="SAM" id="MobiDB-lite"/>
    </source>
</evidence>
<evidence type="ECO:0000313" key="3">
    <source>
        <dbReference type="EMBL" id="KAJ7315420.1"/>
    </source>
</evidence>